<organism evidence="2 3">
    <name type="scientific">Shouchella lehensis G1</name>
    <dbReference type="NCBI Taxonomy" id="1246626"/>
    <lineage>
        <taxon>Bacteria</taxon>
        <taxon>Bacillati</taxon>
        <taxon>Bacillota</taxon>
        <taxon>Bacilli</taxon>
        <taxon>Bacillales</taxon>
        <taxon>Bacillaceae</taxon>
        <taxon>Shouchella</taxon>
    </lineage>
</organism>
<dbReference type="EMBL" id="CP003923">
    <property type="protein sequence ID" value="AIC95436.1"/>
    <property type="molecule type" value="Genomic_DNA"/>
</dbReference>
<dbReference type="Proteomes" id="UP000027142">
    <property type="component" value="Chromosome"/>
</dbReference>
<dbReference type="AlphaFoldDB" id="A0A060LW04"/>
<dbReference type="OrthoDB" id="2194642at2"/>
<dbReference type="InterPro" id="IPR008841">
    <property type="entry name" value="Siphovirus-type_tail_N"/>
</dbReference>
<dbReference type="HOGENOM" id="CLU_084407_0_0_9"/>
<evidence type="ECO:0000259" key="1">
    <source>
        <dbReference type="Pfam" id="PF05709"/>
    </source>
</evidence>
<evidence type="ECO:0000313" key="2">
    <source>
        <dbReference type="EMBL" id="AIC95436.1"/>
    </source>
</evidence>
<feature type="domain" description="Siphovirus-type tail component RIFT-related" evidence="1">
    <location>
        <begin position="16"/>
        <end position="127"/>
    </location>
</feature>
<sequence length="279" mass="32106">MPEVMIENIRTGQVWDCHELGFLTRKFLPQSLQQRQQRQEAVGSSNGHIYIPQATSYDGRLIDWDLLIKGVNYQHYLLKRTEFLALICGKDEFYAYTKYEPNKMYRVTAPNAFQIQGIAHYAGEAQLILESSSPYAYSRGTLDERFDFSGIWQFGMNIPVMPDEIKYKHQTRRFTIWNLGHAEINPVRMNEDLKIIYQGASNGLRITNETTQTSWQYNGSTSSKDIIVLEDVFSYKNNQPIFHETNKSVLTLAPGPNQITLTGTSGAFEIGFDFPFLFI</sequence>
<dbReference type="STRING" id="1246626.BleG1_2872"/>
<dbReference type="PATRIC" id="fig|1246626.3.peg.2860"/>
<reference evidence="2 3" key="1">
    <citation type="journal article" date="2014" name="Gene">
        <title>A comparative genomic analysis of the alkalitolerant soil bacterium Bacillus lehensis G1.</title>
        <authorList>
            <person name="Noor Y.M."/>
            <person name="Samsulrizal N.H."/>
            <person name="Jema'on N.A."/>
            <person name="Low K.O."/>
            <person name="Ramli A.N."/>
            <person name="Alias N.I."/>
            <person name="Damis S.I."/>
            <person name="Fuzi S.F."/>
            <person name="Isa M.N."/>
            <person name="Murad A.M."/>
            <person name="Raih M.F."/>
            <person name="Bakar F.D."/>
            <person name="Najimudin N."/>
            <person name="Mahadi N.M."/>
            <person name="Illias R.M."/>
        </authorList>
    </citation>
    <scope>NUCLEOTIDE SEQUENCE [LARGE SCALE GENOMIC DNA]</scope>
    <source>
        <strain evidence="2 3">G1</strain>
    </source>
</reference>
<proteinExistence type="predicted"/>
<gene>
    <name evidence="2" type="ORF">BleG1_2872</name>
</gene>
<dbReference type="Pfam" id="PF05709">
    <property type="entry name" value="Sipho_tail"/>
    <property type="match status" value="1"/>
</dbReference>
<dbReference type="KEGG" id="ble:BleG1_2872"/>
<evidence type="ECO:0000313" key="3">
    <source>
        <dbReference type="Proteomes" id="UP000027142"/>
    </source>
</evidence>
<protein>
    <submittedName>
        <fullName evidence="2">Siphovirus tail component</fullName>
    </submittedName>
</protein>
<name>A0A060LW04_9BACI</name>
<keyword evidence="3" id="KW-1185">Reference proteome</keyword>
<accession>A0A060LW04</accession>
<dbReference type="RefSeq" id="WP_051667592.1">
    <property type="nucleotide sequence ID" value="NZ_CP003923.1"/>
</dbReference>
<dbReference type="eggNOG" id="ENOG50333IU">
    <property type="taxonomic scope" value="Bacteria"/>
</dbReference>